<dbReference type="GO" id="GO:0046872">
    <property type="term" value="F:metal ion binding"/>
    <property type="evidence" value="ECO:0007669"/>
    <property type="project" value="UniProtKB-KW"/>
</dbReference>
<keyword evidence="27" id="KW-1185">Reference proteome</keyword>
<evidence type="ECO:0000256" key="23">
    <source>
        <dbReference type="ARBA" id="ARBA00047493"/>
    </source>
</evidence>
<evidence type="ECO:0000256" key="21">
    <source>
        <dbReference type="ARBA" id="ARBA00030592"/>
    </source>
</evidence>
<evidence type="ECO:0000256" key="14">
    <source>
        <dbReference type="ARBA" id="ARBA00022741"/>
    </source>
</evidence>
<keyword evidence="11" id="KW-0554">One-carbon metabolism</keyword>
<protein>
    <recommendedName>
        <fullName evidence="24">Folylpolyglutamate synthase, mitochondrial</fullName>
        <ecNumber evidence="8">6.3.2.17</ecNumber>
    </recommendedName>
    <alternativeName>
        <fullName evidence="22">Folylpoly-gamma-glutamate synthetase</fullName>
    </alternativeName>
    <alternativeName>
        <fullName evidence="21">Tetrahydrofolylpolyglutamate synthase</fullName>
    </alternativeName>
</protein>
<dbReference type="EMBL" id="JBBHLL010000448">
    <property type="protein sequence ID" value="KAK7802729.1"/>
    <property type="molecule type" value="Genomic_DNA"/>
</dbReference>
<evidence type="ECO:0000256" key="18">
    <source>
        <dbReference type="ARBA" id="ARBA00022946"/>
    </source>
</evidence>
<keyword evidence="20" id="KW-0472">Membrane</keyword>
<comment type="cofactor">
    <cofactor evidence="1">
        <name>a monovalent cation</name>
        <dbReference type="ChEBI" id="CHEBI:60242"/>
    </cofactor>
</comment>
<dbReference type="PANTHER" id="PTHR11136">
    <property type="entry name" value="FOLYLPOLYGLUTAMATE SYNTHASE-RELATED"/>
    <property type="match status" value="1"/>
</dbReference>
<evidence type="ECO:0000256" key="25">
    <source>
        <dbReference type="SAM" id="MobiDB-lite"/>
    </source>
</evidence>
<dbReference type="Proteomes" id="UP001488838">
    <property type="component" value="Unassembled WGS sequence"/>
</dbReference>
<dbReference type="FunFam" id="3.40.1190.10:FF:000005">
    <property type="entry name" value="Folylpolyglutamate synthase"/>
    <property type="match status" value="1"/>
</dbReference>
<evidence type="ECO:0000256" key="3">
    <source>
        <dbReference type="ARBA" id="ARBA00004305"/>
    </source>
</evidence>
<keyword evidence="17" id="KW-0460">Magnesium</keyword>
<dbReference type="PROSITE" id="PS01012">
    <property type="entry name" value="FOLYLPOLYGLU_SYNT_2"/>
    <property type="match status" value="1"/>
</dbReference>
<organism evidence="26 27">
    <name type="scientific">Myodes glareolus</name>
    <name type="common">Bank vole</name>
    <name type="synonym">Clethrionomys glareolus</name>
    <dbReference type="NCBI Taxonomy" id="447135"/>
    <lineage>
        <taxon>Eukaryota</taxon>
        <taxon>Metazoa</taxon>
        <taxon>Chordata</taxon>
        <taxon>Craniata</taxon>
        <taxon>Vertebrata</taxon>
        <taxon>Euteleostomi</taxon>
        <taxon>Mammalia</taxon>
        <taxon>Eutheria</taxon>
        <taxon>Euarchontoglires</taxon>
        <taxon>Glires</taxon>
        <taxon>Rodentia</taxon>
        <taxon>Myomorpha</taxon>
        <taxon>Muroidea</taxon>
        <taxon>Cricetidae</taxon>
        <taxon>Arvicolinae</taxon>
        <taxon>Myodes</taxon>
    </lineage>
</organism>
<keyword evidence="16" id="KW-0067">ATP-binding</keyword>
<comment type="pathway">
    <text evidence="5">Cofactor biosynthesis; tetrahydrofolylpolyglutamate biosynthesis.</text>
</comment>
<dbReference type="GO" id="GO:0005743">
    <property type="term" value="C:mitochondrial inner membrane"/>
    <property type="evidence" value="ECO:0007669"/>
    <property type="project" value="UniProtKB-SubCell"/>
</dbReference>
<evidence type="ECO:0000256" key="11">
    <source>
        <dbReference type="ARBA" id="ARBA00022563"/>
    </source>
</evidence>
<dbReference type="NCBIfam" id="TIGR01499">
    <property type="entry name" value="folC"/>
    <property type="match status" value="1"/>
</dbReference>
<name>A0AAW0HIV1_MYOGA</name>
<accession>A0AAW0HIV1</accession>
<dbReference type="InterPro" id="IPR001645">
    <property type="entry name" value="Folylpolyglutamate_synth"/>
</dbReference>
<proteinExistence type="inferred from homology"/>
<dbReference type="InterPro" id="IPR036615">
    <property type="entry name" value="Mur_ligase_C_dom_sf"/>
</dbReference>
<evidence type="ECO:0000256" key="5">
    <source>
        <dbReference type="ARBA" id="ARBA00005150"/>
    </source>
</evidence>
<keyword evidence="12" id="KW-0436">Ligase</keyword>
<evidence type="ECO:0000256" key="9">
    <source>
        <dbReference type="ARBA" id="ARBA00022490"/>
    </source>
</evidence>
<dbReference type="GO" id="GO:0005524">
    <property type="term" value="F:ATP binding"/>
    <property type="evidence" value="ECO:0007669"/>
    <property type="project" value="UniProtKB-KW"/>
</dbReference>
<dbReference type="Gene3D" id="3.40.1190.10">
    <property type="entry name" value="Mur-like, catalytic domain"/>
    <property type="match status" value="1"/>
</dbReference>
<dbReference type="GO" id="GO:0006730">
    <property type="term" value="P:one-carbon metabolic process"/>
    <property type="evidence" value="ECO:0007669"/>
    <property type="project" value="UniProtKB-KW"/>
</dbReference>
<evidence type="ECO:0000256" key="7">
    <source>
        <dbReference type="ARBA" id="ARBA00011245"/>
    </source>
</evidence>
<keyword evidence="15" id="KW-0999">Mitochondrion inner membrane</keyword>
<keyword evidence="10" id="KW-0597">Phosphoprotein</keyword>
<evidence type="ECO:0000256" key="12">
    <source>
        <dbReference type="ARBA" id="ARBA00022598"/>
    </source>
</evidence>
<comment type="caution">
    <text evidence="26">The sequence shown here is derived from an EMBL/GenBank/DDBJ whole genome shotgun (WGS) entry which is preliminary data.</text>
</comment>
<dbReference type="EC" id="6.3.2.17" evidence="8"/>
<keyword evidence="13" id="KW-0479">Metal-binding</keyword>
<comment type="subunit">
    <text evidence="7">Monomer.</text>
</comment>
<comment type="catalytic activity">
    <reaction evidence="23">
        <text>(6S)-5,6,7,8-tetrahydrofolyl-(gamma-L-Glu)(n) + L-glutamate + ATP = (6S)-5,6,7,8-tetrahydrofolyl-(gamma-L-Glu)(n+1) + ADP + phosphate + H(+)</text>
        <dbReference type="Rhea" id="RHEA:10580"/>
        <dbReference type="Rhea" id="RHEA-COMP:14738"/>
        <dbReference type="Rhea" id="RHEA-COMP:14740"/>
        <dbReference type="ChEBI" id="CHEBI:15378"/>
        <dbReference type="ChEBI" id="CHEBI:29985"/>
        <dbReference type="ChEBI" id="CHEBI:30616"/>
        <dbReference type="ChEBI" id="CHEBI:43474"/>
        <dbReference type="ChEBI" id="CHEBI:141005"/>
        <dbReference type="ChEBI" id="CHEBI:456216"/>
        <dbReference type="EC" id="6.3.2.17"/>
    </reaction>
</comment>
<evidence type="ECO:0000256" key="17">
    <source>
        <dbReference type="ARBA" id="ARBA00022842"/>
    </source>
</evidence>
<keyword evidence="19" id="KW-0496">Mitochondrion</keyword>
<dbReference type="GO" id="GO:0005759">
    <property type="term" value="C:mitochondrial matrix"/>
    <property type="evidence" value="ECO:0007669"/>
    <property type="project" value="UniProtKB-SubCell"/>
</dbReference>
<dbReference type="SUPFAM" id="SSF53244">
    <property type="entry name" value="MurD-like peptide ligases, peptide-binding domain"/>
    <property type="match status" value="1"/>
</dbReference>
<dbReference type="InterPro" id="IPR018109">
    <property type="entry name" value="Folylpolyglutamate_synth_CS"/>
</dbReference>
<evidence type="ECO:0000313" key="26">
    <source>
        <dbReference type="EMBL" id="KAK7802729.1"/>
    </source>
</evidence>
<keyword evidence="18" id="KW-0809">Transit peptide</keyword>
<comment type="subcellular location">
    <subcellularLocation>
        <location evidence="4">Cytoplasm</location>
    </subcellularLocation>
    <subcellularLocation>
        <location evidence="2">Mitochondrion inner membrane</location>
    </subcellularLocation>
    <subcellularLocation>
        <location evidence="3">Mitochondrion matrix</location>
    </subcellularLocation>
</comment>
<keyword evidence="14" id="KW-0547">Nucleotide-binding</keyword>
<evidence type="ECO:0000256" key="20">
    <source>
        <dbReference type="ARBA" id="ARBA00023136"/>
    </source>
</evidence>
<evidence type="ECO:0000256" key="1">
    <source>
        <dbReference type="ARBA" id="ARBA00001944"/>
    </source>
</evidence>
<evidence type="ECO:0000256" key="10">
    <source>
        <dbReference type="ARBA" id="ARBA00022553"/>
    </source>
</evidence>
<reference evidence="26 27" key="1">
    <citation type="journal article" date="2023" name="bioRxiv">
        <title>Conserved and derived expression patterns and positive selection on dental genes reveal complex evolutionary context of ever-growing rodent molars.</title>
        <authorList>
            <person name="Calamari Z.T."/>
            <person name="Song A."/>
            <person name="Cohen E."/>
            <person name="Akter M."/>
            <person name="Roy R.D."/>
            <person name="Hallikas O."/>
            <person name="Christensen M.M."/>
            <person name="Li P."/>
            <person name="Marangoni P."/>
            <person name="Jernvall J."/>
            <person name="Klein O.D."/>
        </authorList>
    </citation>
    <scope>NUCLEOTIDE SEQUENCE [LARGE SCALE GENOMIC DNA]</scope>
    <source>
        <strain evidence="26">V071</strain>
    </source>
</reference>
<dbReference type="FunFam" id="3.90.190.20:FF:000007">
    <property type="entry name" value="Folylpolyglutamate synthase"/>
    <property type="match status" value="1"/>
</dbReference>
<evidence type="ECO:0000256" key="19">
    <source>
        <dbReference type="ARBA" id="ARBA00023128"/>
    </source>
</evidence>
<evidence type="ECO:0000256" key="13">
    <source>
        <dbReference type="ARBA" id="ARBA00022723"/>
    </source>
</evidence>
<keyword evidence="9" id="KW-0963">Cytoplasm</keyword>
<gene>
    <name evidence="26" type="ORF">U0070_007172</name>
</gene>
<evidence type="ECO:0000256" key="24">
    <source>
        <dbReference type="ARBA" id="ARBA00072382"/>
    </source>
</evidence>
<evidence type="ECO:0000256" key="16">
    <source>
        <dbReference type="ARBA" id="ARBA00022840"/>
    </source>
</evidence>
<evidence type="ECO:0000256" key="4">
    <source>
        <dbReference type="ARBA" id="ARBA00004496"/>
    </source>
</evidence>
<evidence type="ECO:0000256" key="15">
    <source>
        <dbReference type="ARBA" id="ARBA00022792"/>
    </source>
</evidence>
<dbReference type="GO" id="GO:0004326">
    <property type="term" value="F:tetrahydrofolylpolyglutamate synthase activity"/>
    <property type="evidence" value="ECO:0007669"/>
    <property type="project" value="UniProtKB-EC"/>
</dbReference>
<evidence type="ECO:0000256" key="22">
    <source>
        <dbReference type="ARBA" id="ARBA00030876"/>
    </source>
</evidence>
<feature type="region of interest" description="Disordered" evidence="25">
    <location>
        <begin position="584"/>
        <end position="603"/>
    </location>
</feature>
<evidence type="ECO:0000256" key="6">
    <source>
        <dbReference type="ARBA" id="ARBA00008276"/>
    </source>
</evidence>
<comment type="similarity">
    <text evidence="6">Belongs to the folylpolyglutamate synthase family.</text>
</comment>
<sequence>MSRARSHLRSALSLAAVSARGATIEGAARRWLSAWPAPQEPGMEYQVSDPRWGERSRPSLNCDCGCQDAVRMLNTLQTNASYLEQVKRQRSDPQAQLEAMEVYLARSGLQVEDLNQLNIIHVTGTKGKGSTCAFAERILRNYGLKTGFFSSPHLVQVRERIRINGKPISPELFTKHFWRLYHQLEKFKVLGAGAGPSPQSWELWKYGGPGRAHLSRAGNCGIMEGQSGPISPEWGSCGIMEGWVGPCGTMEGPERTMGRLLTCFCMQDDSHVSMPAYFRFLTLMAFHVFLQEKVDLAVVEVGIGGAYDCTNIIRKPVVCGVSSLGIDHTSLLGDTVEKIAWQKGGIFKPGVPAFTVLQPEGPLAVLRDRAQQTSCPLYLCPPLEALEEGGLPLTLGLEGDHQRSNAALALQLAHCWLERQGHQDIQELKVSRPSVRWQLPLAPVFHPTSHMRHGLRDTEWPGRTQVLRRGPLTWYLDGAHTASSVQACVRWYCQSLQRNKRPSGGSQVHVLLFNSTGDRDPAVLLKLLQPCQFDYAVFCPNLTEVSATENADQQNFTVTLDQVLLRCLQHQQHWSYLGEKQADPDLWSSPSPEPGGPGSMLLARHPPHSASTNSLVFSCISHALQWISQGRDPIFQPPSPPRSLLSHPTASSGASILREAAAIHVLVTGSLHLVGGVLKLLEPSLSQ</sequence>
<dbReference type="SUPFAM" id="SSF53623">
    <property type="entry name" value="MurD-like peptide ligases, catalytic domain"/>
    <property type="match status" value="2"/>
</dbReference>
<evidence type="ECO:0000256" key="8">
    <source>
        <dbReference type="ARBA" id="ARBA00013025"/>
    </source>
</evidence>
<dbReference type="Gene3D" id="3.90.190.20">
    <property type="entry name" value="Mur ligase, C-terminal domain"/>
    <property type="match status" value="1"/>
</dbReference>
<dbReference type="AlphaFoldDB" id="A0AAW0HIV1"/>
<dbReference type="InterPro" id="IPR036565">
    <property type="entry name" value="Mur-like_cat_sf"/>
</dbReference>
<evidence type="ECO:0000313" key="27">
    <source>
        <dbReference type="Proteomes" id="UP001488838"/>
    </source>
</evidence>
<dbReference type="PANTHER" id="PTHR11136:SF5">
    <property type="entry name" value="FOLYLPOLYGLUTAMATE SYNTHASE, MITOCHONDRIAL"/>
    <property type="match status" value="1"/>
</dbReference>
<dbReference type="GO" id="GO:0005829">
    <property type="term" value="C:cytosol"/>
    <property type="evidence" value="ECO:0007669"/>
    <property type="project" value="UniProtKB-ARBA"/>
</dbReference>
<evidence type="ECO:0000256" key="2">
    <source>
        <dbReference type="ARBA" id="ARBA00004273"/>
    </source>
</evidence>